<protein>
    <submittedName>
        <fullName evidence="4">Motile sperm domain-containing protein 2</fullName>
    </submittedName>
</protein>
<organism evidence="4 5">
    <name type="scientific">Habropoda laboriosa</name>
    <dbReference type="NCBI Taxonomy" id="597456"/>
    <lineage>
        <taxon>Eukaryota</taxon>
        <taxon>Metazoa</taxon>
        <taxon>Ecdysozoa</taxon>
        <taxon>Arthropoda</taxon>
        <taxon>Hexapoda</taxon>
        <taxon>Insecta</taxon>
        <taxon>Pterygota</taxon>
        <taxon>Neoptera</taxon>
        <taxon>Endopterygota</taxon>
        <taxon>Hymenoptera</taxon>
        <taxon>Apocrita</taxon>
        <taxon>Aculeata</taxon>
        <taxon>Apoidea</taxon>
        <taxon>Anthophila</taxon>
        <taxon>Apidae</taxon>
        <taxon>Habropoda</taxon>
    </lineage>
</organism>
<dbReference type="GO" id="GO:0012505">
    <property type="term" value="C:endomembrane system"/>
    <property type="evidence" value="ECO:0007669"/>
    <property type="project" value="TreeGrafter"/>
</dbReference>
<evidence type="ECO:0000259" key="2">
    <source>
        <dbReference type="PROSITE" id="PS50191"/>
    </source>
</evidence>
<accession>A0A0L7R8I5</accession>
<dbReference type="Pfam" id="PF00635">
    <property type="entry name" value="Motile_Sperm"/>
    <property type="match status" value="1"/>
</dbReference>
<dbReference type="Gene3D" id="3.40.525.10">
    <property type="entry name" value="CRAL-TRIO lipid binding domain"/>
    <property type="match status" value="1"/>
</dbReference>
<evidence type="ECO:0000313" key="4">
    <source>
        <dbReference type="EMBL" id="KOC67076.1"/>
    </source>
</evidence>
<dbReference type="InterPro" id="IPR008962">
    <property type="entry name" value="PapD-like_sf"/>
</dbReference>
<dbReference type="SMART" id="SM00516">
    <property type="entry name" value="SEC14"/>
    <property type="match status" value="1"/>
</dbReference>
<reference evidence="4 5" key="1">
    <citation type="submission" date="2015-07" db="EMBL/GenBank/DDBJ databases">
        <title>The genome of Habropoda laboriosa.</title>
        <authorList>
            <person name="Pan H."/>
            <person name="Kapheim K."/>
        </authorList>
    </citation>
    <scope>NUCLEOTIDE SEQUENCE [LARGE SCALE GENOMIC DNA]</scope>
    <source>
        <strain evidence="4">0110345459</strain>
    </source>
</reference>
<keyword evidence="1" id="KW-0812">Transmembrane</keyword>
<evidence type="ECO:0000256" key="1">
    <source>
        <dbReference type="SAM" id="Phobius"/>
    </source>
</evidence>
<keyword evidence="1" id="KW-0472">Membrane</keyword>
<dbReference type="PANTHER" id="PTHR46384">
    <property type="entry name" value="MOTILE SPERM DOMAIN-CONTAINING PROTEIN 2"/>
    <property type="match status" value="1"/>
</dbReference>
<dbReference type="SUPFAM" id="SSF52087">
    <property type="entry name" value="CRAL/TRIO domain"/>
    <property type="match status" value="1"/>
</dbReference>
<dbReference type="SUPFAM" id="SSF49354">
    <property type="entry name" value="PapD-like"/>
    <property type="match status" value="1"/>
</dbReference>
<dbReference type="InterPro" id="IPR001251">
    <property type="entry name" value="CRAL-TRIO_dom"/>
</dbReference>
<dbReference type="EMBL" id="KQ414633">
    <property type="protein sequence ID" value="KOC67076.1"/>
    <property type="molecule type" value="Genomic_DNA"/>
</dbReference>
<dbReference type="SUPFAM" id="SSF46938">
    <property type="entry name" value="CRAL/TRIO N-terminal domain"/>
    <property type="match status" value="1"/>
</dbReference>
<keyword evidence="1" id="KW-1133">Transmembrane helix</keyword>
<dbReference type="InterPro" id="IPR013783">
    <property type="entry name" value="Ig-like_fold"/>
</dbReference>
<dbReference type="Proteomes" id="UP000053825">
    <property type="component" value="Unassembled WGS sequence"/>
</dbReference>
<feature type="domain" description="CRAL-TRIO" evidence="2">
    <location>
        <begin position="94"/>
        <end position="248"/>
    </location>
</feature>
<dbReference type="PROSITE" id="PS50202">
    <property type="entry name" value="MSP"/>
    <property type="match status" value="1"/>
</dbReference>
<feature type="domain" description="MSP" evidence="3">
    <location>
        <begin position="279"/>
        <end position="415"/>
    </location>
</feature>
<dbReference type="AlphaFoldDB" id="A0A0L7R8I5"/>
<dbReference type="OrthoDB" id="75724at2759"/>
<keyword evidence="5" id="KW-1185">Reference proteome</keyword>
<dbReference type="Pfam" id="PF00650">
    <property type="entry name" value="CRAL_TRIO"/>
    <property type="match status" value="1"/>
</dbReference>
<name>A0A0L7R8I5_9HYME</name>
<dbReference type="GO" id="GO:0140284">
    <property type="term" value="C:endoplasmic reticulum-endosome membrane contact site"/>
    <property type="evidence" value="ECO:0007669"/>
    <property type="project" value="TreeGrafter"/>
</dbReference>
<proteinExistence type="predicted"/>
<feature type="transmembrane region" description="Helical" evidence="1">
    <location>
        <begin position="460"/>
        <end position="483"/>
    </location>
</feature>
<dbReference type="InterPro" id="IPR000535">
    <property type="entry name" value="MSP_dom"/>
</dbReference>
<dbReference type="STRING" id="597456.A0A0L7R8I5"/>
<gene>
    <name evidence="4" type="ORF">WH47_11729</name>
</gene>
<dbReference type="PANTHER" id="PTHR46384:SF1">
    <property type="entry name" value="MOTILE SPERM DOMAIN-CONTAINING PROTEIN 2"/>
    <property type="match status" value="1"/>
</dbReference>
<dbReference type="InterPro" id="IPR053012">
    <property type="entry name" value="ER-organelle_contact"/>
</dbReference>
<dbReference type="Gene3D" id="2.60.40.10">
    <property type="entry name" value="Immunoglobulins"/>
    <property type="match status" value="1"/>
</dbReference>
<dbReference type="InterPro" id="IPR036273">
    <property type="entry name" value="CRAL/TRIO_N_dom_sf"/>
</dbReference>
<dbReference type="PROSITE" id="PS50191">
    <property type="entry name" value="CRAL_TRIO"/>
    <property type="match status" value="1"/>
</dbReference>
<dbReference type="CDD" id="cd00170">
    <property type="entry name" value="SEC14"/>
    <property type="match status" value="1"/>
</dbReference>
<dbReference type="InterPro" id="IPR036865">
    <property type="entry name" value="CRAL-TRIO_dom_sf"/>
</dbReference>
<evidence type="ECO:0000313" key="5">
    <source>
        <dbReference type="Proteomes" id="UP000053825"/>
    </source>
</evidence>
<sequence length="502" mass="57921">MEVRTELILELRAEFFKKLDDEGPPDPKFHPNDIARIKENNSWLKRFLEHNENNVQESLNMLWETCIWRSKFGTNEITEEIVNKDYLENGLCFIYGKDKDGKTMFVIRCKMHTKGSKDFTQLQKLVVYWFERLERQVYVINCLYYFRQTNGNQISLFFDMSDTGILNMDMEFTKYLIGLCKNYYPNFLNYIIIFEMPWILNTAFRIIKSWLPPKAIPKIKFVNKSNIHEFVDPNDALTCWGGTNDYVFKFVSEAQNNTDTTMNGKIDSKKVHFAEGSPITETSPTTFGEQITEEQLLFIESDTIIFNKTATETFGLIALKNVTTDKALSYKVKTTSPGKFRVRPSSGVLSPQERRTILIILQPEYNVRDLLHNDRFLVMCLPLKDPIASGQELAALWKSEVCAEEHRLRCSSGGAENSEIQKSHSLLSSGMSENGPIDTLSRKIAHLKVSHTKLHSDVVLLKYLIFIAILITIAMAIIIVYMLRIDIKNSMKQQACHIHQGI</sequence>
<evidence type="ECO:0000259" key="3">
    <source>
        <dbReference type="PROSITE" id="PS50202"/>
    </source>
</evidence>